<keyword evidence="4" id="KW-0805">Transcription regulation</keyword>
<keyword evidence="6" id="KW-0804">Transcription</keyword>
<evidence type="ECO:0000256" key="5">
    <source>
        <dbReference type="ARBA" id="ARBA00023136"/>
    </source>
</evidence>
<evidence type="ECO:0000256" key="2">
    <source>
        <dbReference type="ARBA" id="ARBA00022692"/>
    </source>
</evidence>
<dbReference type="AlphaFoldDB" id="A0A3M2LM46"/>
<evidence type="ECO:0000256" key="6">
    <source>
        <dbReference type="ARBA" id="ARBA00023163"/>
    </source>
</evidence>
<accession>A0A3M2LM46</accession>
<feature type="transmembrane region" description="Helical" evidence="8">
    <location>
        <begin position="95"/>
        <end position="118"/>
    </location>
</feature>
<sequence length="240" mass="25118">MTGCGAVRTALGVYVLGAIDPAERSRVDGHLASCPDCRDELAALAGLPALLGRVDQGQIDEAAEPGPGVLAGLLERAAAERRRPWHRRRHRRRPAGGWTLPALAAAALMIIGLVVGGVTGRQVAGTPRAVPSPPSATGSAAPGETWAATDASTHVTASVVLRRETWGTRAEISVGGVPEGARCRWYVVTRTGERELLGSWYVPYAAGRGQYGATTMYPRDQIASFQVDAVGGGHLVTIRA</sequence>
<evidence type="ECO:0000256" key="7">
    <source>
        <dbReference type="SAM" id="MobiDB-lite"/>
    </source>
</evidence>
<reference evidence="10 11" key="1">
    <citation type="submission" date="2018-10" db="EMBL/GenBank/DDBJ databases">
        <title>Isolation from soil.</title>
        <authorList>
            <person name="Hu J."/>
        </authorList>
    </citation>
    <scope>NUCLEOTIDE SEQUENCE [LARGE SCALE GENOMIC DNA]</scope>
    <source>
        <strain evidence="10 11">NEAU-Ht49</strain>
    </source>
</reference>
<evidence type="ECO:0000259" key="9">
    <source>
        <dbReference type="Pfam" id="PF13490"/>
    </source>
</evidence>
<dbReference type="PANTHER" id="PTHR37461">
    <property type="entry name" value="ANTI-SIGMA-K FACTOR RSKA"/>
    <property type="match status" value="1"/>
</dbReference>
<dbReference type="PANTHER" id="PTHR37461:SF1">
    <property type="entry name" value="ANTI-SIGMA-K FACTOR RSKA"/>
    <property type="match status" value="1"/>
</dbReference>
<dbReference type="GO" id="GO:0006417">
    <property type="term" value="P:regulation of translation"/>
    <property type="evidence" value="ECO:0007669"/>
    <property type="project" value="TreeGrafter"/>
</dbReference>
<dbReference type="Gene3D" id="1.10.10.1320">
    <property type="entry name" value="Anti-sigma factor, zinc-finger domain"/>
    <property type="match status" value="1"/>
</dbReference>
<evidence type="ECO:0000256" key="3">
    <source>
        <dbReference type="ARBA" id="ARBA00022989"/>
    </source>
</evidence>
<name>A0A3M2LM46_9ACTN</name>
<gene>
    <name evidence="10" type="ORF">EBO15_32610</name>
</gene>
<keyword evidence="5 8" id="KW-0472">Membrane</keyword>
<comment type="caution">
    <text evidence="10">The sequence shown here is derived from an EMBL/GenBank/DDBJ whole genome shotgun (WGS) entry which is preliminary data.</text>
</comment>
<evidence type="ECO:0000313" key="11">
    <source>
        <dbReference type="Proteomes" id="UP000282674"/>
    </source>
</evidence>
<dbReference type="RefSeq" id="WP_122198322.1">
    <property type="nucleotide sequence ID" value="NZ_JBHSKC010000014.1"/>
</dbReference>
<evidence type="ECO:0000313" key="10">
    <source>
        <dbReference type="EMBL" id="RMI38511.1"/>
    </source>
</evidence>
<dbReference type="InterPro" id="IPR027383">
    <property type="entry name" value="Znf_put"/>
</dbReference>
<evidence type="ECO:0000256" key="4">
    <source>
        <dbReference type="ARBA" id="ARBA00023015"/>
    </source>
</evidence>
<protein>
    <submittedName>
        <fullName evidence="10">Zf-HC2 domain-containing protein</fullName>
    </submittedName>
</protein>
<dbReference type="GO" id="GO:0016020">
    <property type="term" value="C:membrane"/>
    <property type="evidence" value="ECO:0007669"/>
    <property type="project" value="UniProtKB-SubCell"/>
</dbReference>
<dbReference type="InterPro" id="IPR051474">
    <property type="entry name" value="Anti-sigma-K/W_factor"/>
</dbReference>
<dbReference type="Pfam" id="PF13490">
    <property type="entry name" value="zf-HC2"/>
    <property type="match status" value="1"/>
</dbReference>
<dbReference type="InterPro" id="IPR041916">
    <property type="entry name" value="Anti_sigma_zinc_sf"/>
</dbReference>
<dbReference type="OrthoDB" id="5242431at2"/>
<dbReference type="Proteomes" id="UP000282674">
    <property type="component" value="Unassembled WGS sequence"/>
</dbReference>
<keyword evidence="2 8" id="KW-0812">Transmembrane</keyword>
<feature type="region of interest" description="Disordered" evidence="7">
    <location>
        <begin position="125"/>
        <end position="150"/>
    </location>
</feature>
<proteinExistence type="predicted"/>
<evidence type="ECO:0000256" key="1">
    <source>
        <dbReference type="ARBA" id="ARBA00004167"/>
    </source>
</evidence>
<dbReference type="GO" id="GO:0016989">
    <property type="term" value="F:sigma factor antagonist activity"/>
    <property type="evidence" value="ECO:0007669"/>
    <property type="project" value="TreeGrafter"/>
</dbReference>
<organism evidence="10 11">
    <name type="scientific">Actinomadura harenae</name>
    <dbReference type="NCBI Taxonomy" id="2483351"/>
    <lineage>
        <taxon>Bacteria</taxon>
        <taxon>Bacillati</taxon>
        <taxon>Actinomycetota</taxon>
        <taxon>Actinomycetes</taxon>
        <taxon>Streptosporangiales</taxon>
        <taxon>Thermomonosporaceae</taxon>
        <taxon>Actinomadura</taxon>
    </lineage>
</organism>
<keyword evidence="11" id="KW-1185">Reference proteome</keyword>
<keyword evidence="3 8" id="KW-1133">Transmembrane helix</keyword>
<evidence type="ECO:0000256" key="8">
    <source>
        <dbReference type="SAM" id="Phobius"/>
    </source>
</evidence>
<dbReference type="EMBL" id="RFFG01000084">
    <property type="protein sequence ID" value="RMI38511.1"/>
    <property type="molecule type" value="Genomic_DNA"/>
</dbReference>
<comment type="subcellular location">
    <subcellularLocation>
        <location evidence="1">Membrane</location>
        <topology evidence="1">Single-pass membrane protein</topology>
    </subcellularLocation>
</comment>
<feature type="domain" description="Putative zinc-finger" evidence="9">
    <location>
        <begin position="4"/>
        <end position="38"/>
    </location>
</feature>